<keyword evidence="1" id="KW-0472">Membrane</keyword>
<reference evidence="3 4" key="1">
    <citation type="submission" date="2023-05" db="EMBL/GenBank/DDBJ databases">
        <title>Lithophilousrod everest ZFBP1038 complete genpme.</title>
        <authorList>
            <person name="Tian M."/>
        </authorList>
    </citation>
    <scope>NUCLEOTIDE SEQUENCE [LARGE SCALE GENOMIC DNA]</scope>
    <source>
        <strain evidence="3 4">ZFBP1038</strain>
    </source>
</reference>
<keyword evidence="1" id="KW-1133">Transmembrane helix</keyword>
<dbReference type="Pfam" id="PF14067">
    <property type="entry name" value="LssY_C"/>
    <property type="match status" value="1"/>
</dbReference>
<feature type="domain" description="LssY-like C-terminal" evidence="2">
    <location>
        <begin position="90"/>
        <end position="279"/>
    </location>
</feature>
<feature type="transmembrane region" description="Helical" evidence="1">
    <location>
        <begin position="329"/>
        <end position="352"/>
    </location>
</feature>
<protein>
    <submittedName>
        <fullName evidence="3">LssY C-terminal domain-containing protein</fullName>
    </submittedName>
</protein>
<feature type="transmembrane region" description="Helical" evidence="1">
    <location>
        <begin position="379"/>
        <end position="399"/>
    </location>
</feature>
<feature type="transmembrane region" description="Helical" evidence="1">
    <location>
        <begin position="32"/>
        <end position="54"/>
    </location>
</feature>
<dbReference type="Proteomes" id="UP001209083">
    <property type="component" value="Chromosome"/>
</dbReference>
<evidence type="ECO:0000259" key="2">
    <source>
        <dbReference type="Pfam" id="PF14067"/>
    </source>
</evidence>
<dbReference type="InterPro" id="IPR025902">
    <property type="entry name" value="LssY-like-C_dom"/>
</dbReference>
<feature type="transmembrane region" description="Helical" evidence="1">
    <location>
        <begin position="435"/>
        <end position="455"/>
    </location>
</feature>
<proteinExistence type="predicted"/>
<evidence type="ECO:0000313" key="3">
    <source>
        <dbReference type="EMBL" id="WGW13949.1"/>
    </source>
</evidence>
<accession>A0ABY8R018</accession>
<sequence>MSARSGSEPSHGSHRLKQPFVFRRHHFTVTGALDYVFFLFGGAASTWLALLILLRGFSLGWWQVATLLLFWCVLSYLALPRLHRILSQIYVPNYFIGRTRTSDGLLGDPVNLAWRGSESQIHHAMKAARWSLAEEITAASTWWTIVSTVSRRSYPEAPVSPLLLFGRRQDFAYQQEVDGDPSQRHHVRFWKCPKGWLLPGGHQADWLAAGTYDKSVGLSLFTLQFTHKIDENTDLERDYIVDSVTAAEPAVNIDHIEDFSTGYHSRNGGGDAIITDGDLPIVEVGKVVPDDSDYPERLDYVMDATVGIEHGHSVKALTKTLWSKRPLQTLLGAALVLVLLIFQALGVTSVLLDWNGIRTEFSLLTQFADLSSHDRELRIGAGILIGISLLIGCLQVAASASVIRGSNRARLWILALSTISIIVSMANYFTGDRELATNGYALTTIALQVTVLLSLSSDSSRLFTRFSTAAQRAERQDRALED</sequence>
<feature type="transmembrane region" description="Helical" evidence="1">
    <location>
        <begin position="411"/>
        <end position="429"/>
    </location>
</feature>
<evidence type="ECO:0000256" key="1">
    <source>
        <dbReference type="SAM" id="Phobius"/>
    </source>
</evidence>
<dbReference type="EMBL" id="CP090958">
    <property type="protein sequence ID" value="WGW13949.1"/>
    <property type="molecule type" value="Genomic_DNA"/>
</dbReference>
<feature type="transmembrane region" description="Helical" evidence="1">
    <location>
        <begin position="60"/>
        <end position="79"/>
    </location>
</feature>
<keyword evidence="4" id="KW-1185">Reference proteome</keyword>
<organism evidence="3 4">
    <name type="scientific">Saxibacter everestensis</name>
    <dbReference type="NCBI Taxonomy" id="2909229"/>
    <lineage>
        <taxon>Bacteria</taxon>
        <taxon>Bacillati</taxon>
        <taxon>Actinomycetota</taxon>
        <taxon>Actinomycetes</taxon>
        <taxon>Micrococcales</taxon>
        <taxon>Brevibacteriaceae</taxon>
        <taxon>Saxibacter</taxon>
    </lineage>
</organism>
<keyword evidence="1" id="KW-0812">Transmembrane</keyword>
<dbReference type="RefSeq" id="WP_349640773.1">
    <property type="nucleotide sequence ID" value="NZ_CP090958.1"/>
</dbReference>
<name>A0ABY8R018_9MICO</name>
<evidence type="ECO:0000313" key="4">
    <source>
        <dbReference type="Proteomes" id="UP001209083"/>
    </source>
</evidence>
<gene>
    <name evidence="3" type="ORF">LWF01_09505</name>
</gene>